<name>A0ACB8YJ44_ARCLA</name>
<dbReference type="Proteomes" id="UP001055879">
    <property type="component" value="Linkage Group LG12"/>
</dbReference>
<evidence type="ECO:0000313" key="2">
    <source>
        <dbReference type="Proteomes" id="UP001055879"/>
    </source>
</evidence>
<reference evidence="2" key="1">
    <citation type="journal article" date="2022" name="Mol. Ecol. Resour.">
        <title>The genomes of chicory, endive, great burdock and yacon provide insights into Asteraceae palaeo-polyploidization history and plant inulin production.</title>
        <authorList>
            <person name="Fan W."/>
            <person name="Wang S."/>
            <person name="Wang H."/>
            <person name="Wang A."/>
            <person name="Jiang F."/>
            <person name="Liu H."/>
            <person name="Zhao H."/>
            <person name="Xu D."/>
            <person name="Zhang Y."/>
        </authorList>
    </citation>
    <scope>NUCLEOTIDE SEQUENCE [LARGE SCALE GENOMIC DNA]</scope>
    <source>
        <strain evidence="2">cv. Niubang</strain>
    </source>
</reference>
<sequence length="69" mass="8294">MSSNEETDDYQSNGHRFQNVKQRLKDRSREVAQMKEKTKEILSKQAIKIAKHAEEHERYITKVHLYCFL</sequence>
<proteinExistence type="predicted"/>
<dbReference type="EMBL" id="CM042058">
    <property type="protein sequence ID" value="KAI3685313.1"/>
    <property type="molecule type" value="Genomic_DNA"/>
</dbReference>
<keyword evidence="2" id="KW-1185">Reference proteome</keyword>
<organism evidence="1 2">
    <name type="scientific">Arctium lappa</name>
    <name type="common">Greater burdock</name>
    <name type="synonym">Lappa major</name>
    <dbReference type="NCBI Taxonomy" id="4217"/>
    <lineage>
        <taxon>Eukaryota</taxon>
        <taxon>Viridiplantae</taxon>
        <taxon>Streptophyta</taxon>
        <taxon>Embryophyta</taxon>
        <taxon>Tracheophyta</taxon>
        <taxon>Spermatophyta</taxon>
        <taxon>Magnoliopsida</taxon>
        <taxon>eudicotyledons</taxon>
        <taxon>Gunneridae</taxon>
        <taxon>Pentapetalae</taxon>
        <taxon>asterids</taxon>
        <taxon>campanulids</taxon>
        <taxon>Asterales</taxon>
        <taxon>Asteraceae</taxon>
        <taxon>Carduoideae</taxon>
        <taxon>Cardueae</taxon>
        <taxon>Arctiinae</taxon>
        <taxon>Arctium</taxon>
    </lineage>
</organism>
<accession>A0ACB8YJ44</accession>
<comment type="caution">
    <text evidence="1">The sequence shown here is derived from an EMBL/GenBank/DDBJ whole genome shotgun (WGS) entry which is preliminary data.</text>
</comment>
<reference evidence="1 2" key="2">
    <citation type="journal article" date="2022" name="Mol. Ecol. Resour.">
        <title>The genomes of chicory, endive, great burdock and yacon provide insights into Asteraceae paleo-polyploidization history and plant inulin production.</title>
        <authorList>
            <person name="Fan W."/>
            <person name="Wang S."/>
            <person name="Wang H."/>
            <person name="Wang A."/>
            <person name="Jiang F."/>
            <person name="Liu H."/>
            <person name="Zhao H."/>
            <person name="Xu D."/>
            <person name="Zhang Y."/>
        </authorList>
    </citation>
    <scope>NUCLEOTIDE SEQUENCE [LARGE SCALE GENOMIC DNA]</scope>
    <source>
        <strain evidence="2">cv. Niubang</strain>
    </source>
</reference>
<evidence type="ECO:0000313" key="1">
    <source>
        <dbReference type="EMBL" id="KAI3685313.1"/>
    </source>
</evidence>
<protein>
    <submittedName>
        <fullName evidence="1">Uncharacterized protein</fullName>
    </submittedName>
</protein>
<gene>
    <name evidence="1" type="ORF">L6452_34555</name>
</gene>